<feature type="transmembrane region" description="Helical" evidence="7">
    <location>
        <begin position="208"/>
        <end position="227"/>
    </location>
</feature>
<dbReference type="Proteomes" id="UP001201262">
    <property type="component" value="Unassembled WGS sequence"/>
</dbReference>
<reference evidence="9" key="1">
    <citation type="submission" date="2021-12" db="EMBL/GenBank/DDBJ databases">
        <title>Convergent genome expansion in fungi linked to evolution of root-endophyte symbiosis.</title>
        <authorList>
            <consortium name="DOE Joint Genome Institute"/>
            <person name="Ke Y.-H."/>
            <person name="Bonito G."/>
            <person name="Liao H.-L."/>
            <person name="Looney B."/>
            <person name="Rojas-Flechas A."/>
            <person name="Nash J."/>
            <person name="Hameed K."/>
            <person name="Schadt C."/>
            <person name="Martin F."/>
            <person name="Crous P.W."/>
            <person name="Miettinen O."/>
            <person name="Magnuson J.K."/>
            <person name="Labbe J."/>
            <person name="Jacobson D."/>
            <person name="Doktycz M.J."/>
            <person name="Veneault-Fourrey C."/>
            <person name="Kuo A."/>
            <person name="Mondo S."/>
            <person name="Calhoun S."/>
            <person name="Riley R."/>
            <person name="Ohm R."/>
            <person name="LaButti K."/>
            <person name="Andreopoulos B."/>
            <person name="Pangilinan J."/>
            <person name="Nolan M."/>
            <person name="Tritt A."/>
            <person name="Clum A."/>
            <person name="Lipzen A."/>
            <person name="Daum C."/>
            <person name="Barry K."/>
            <person name="Grigoriev I.V."/>
            <person name="Vilgalys R."/>
        </authorList>
    </citation>
    <scope>NUCLEOTIDE SEQUENCE</scope>
    <source>
        <strain evidence="9">PMI_201</strain>
    </source>
</reference>
<comment type="subcellular location">
    <subcellularLocation>
        <location evidence="1">Membrane</location>
        <topology evidence="1">Multi-pass membrane protein</topology>
    </subcellularLocation>
</comment>
<feature type="transmembrane region" description="Helical" evidence="7">
    <location>
        <begin position="126"/>
        <end position="147"/>
    </location>
</feature>
<evidence type="ECO:0000256" key="7">
    <source>
        <dbReference type="SAM" id="Phobius"/>
    </source>
</evidence>
<feature type="compositionally biased region" description="Polar residues" evidence="6">
    <location>
        <begin position="326"/>
        <end position="350"/>
    </location>
</feature>
<feature type="compositionally biased region" description="Polar residues" evidence="6">
    <location>
        <begin position="272"/>
        <end position="289"/>
    </location>
</feature>
<evidence type="ECO:0000256" key="5">
    <source>
        <dbReference type="ARBA" id="ARBA00038359"/>
    </source>
</evidence>
<evidence type="ECO:0000313" key="10">
    <source>
        <dbReference type="Proteomes" id="UP001201262"/>
    </source>
</evidence>
<proteinExistence type="inferred from homology"/>
<dbReference type="EMBL" id="JAJTJA010000015">
    <property type="protein sequence ID" value="KAH8689480.1"/>
    <property type="molecule type" value="Genomic_DNA"/>
</dbReference>
<dbReference type="PANTHER" id="PTHR33048">
    <property type="entry name" value="PTH11-LIKE INTEGRAL MEMBRANE PROTEIN (AFU_ORTHOLOGUE AFUA_5G11245)"/>
    <property type="match status" value="1"/>
</dbReference>
<dbReference type="RefSeq" id="XP_046065834.1">
    <property type="nucleotide sequence ID" value="XM_046212350.1"/>
</dbReference>
<protein>
    <recommendedName>
        <fullName evidence="8">Rhodopsin domain-containing protein</fullName>
    </recommendedName>
</protein>
<evidence type="ECO:0000259" key="8">
    <source>
        <dbReference type="Pfam" id="PF20684"/>
    </source>
</evidence>
<feature type="transmembrane region" description="Helical" evidence="7">
    <location>
        <begin position="247"/>
        <end position="263"/>
    </location>
</feature>
<evidence type="ECO:0000256" key="4">
    <source>
        <dbReference type="ARBA" id="ARBA00023136"/>
    </source>
</evidence>
<keyword evidence="10" id="KW-1185">Reference proteome</keyword>
<evidence type="ECO:0000256" key="1">
    <source>
        <dbReference type="ARBA" id="ARBA00004141"/>
    </source>
</evidence>
<name>A0AAD4KIS6_9EURO</name>
<dbReference type="InterPro" id="IPR049326">
    <property type="entry name" value="Rhodopsin_dom_fungi"/>
</dbReference>
<gene>
    <name evidence="9" type="ORF">BGW36DRAFT_308633</name>
</gene>
<dbReference type="PANTHER" id="PTHR33048:SF166">
    <property type="entry name" value="PTH11-LIKE INTEGRAL MEMBRANE PROTEIN"/>
    <property type="match status" value="1"/>
</dbReference>
<dbReference type="GeneID" id="70242637"/>
<feature type="domain" description="Rhodopsin" evidence="8">
    <location>
        <begin position="23"/>
        <end position="260"/>
    </location>
</feature>
<feature type="transmembrane region" description="Helical" evidence="7">
    <location>
        <begin position="39"/>
        <end position="62"/>
    </location>
</feature>
<keyword evidence="3 7" id="KW-1133">Transmembrane helix</keyword>
<dbReference type="AlphaFoldDB" id="A0AAD4KIS6"/>
<evidence type="ECO:0000256" key="6">
    <source>
        <dbReference type="SAM" id="MobiDB-lite"/>
    </source>
</evidence>
<comment type="similarity">
    <text evidence="5">Belongs to the SAT4 family.</text>
</comment>
<feature type="transmembrane region" description="Helical" evidence="7">
    <location>
        <begin position="173"/>
        <end position="196"/>
    </location>
</feature>
<comment type="caution">
    <text evidence="9">The sequence shown here is derived from an EMBL/GenBank/DDBJ whole genome shotgun (WGS) entry which is preliminary data.</text>
</comment>
<keyword evidence="2 7" id="KW-0812">Transmembrane</keyword>
<keyword evidence="4 7" id="KW-0472">Membrane</keyword>
<feature type="transmembrane region" description="Helical" evidence="7">
    <location>
        <begin position="6"/>
        <end position="27"/>
    </location>
</feature>
<dbReference type="InterPro" id="IPR052337">
    <property type="entry name" value="SAT4-like"/>
</dbReference>
<evidence type="ECO:0000256" key="3">
    <source>
        <dbReference type="ARBA" id="ARBA00022989"/>
    </source>
</evidence>
<feature type="region of interest" description="Disordered" evidence="6">
    <location>
        <begin position="272"/>
        <end position="360"/>
    </location>
</feature>
<accession>A0AAD4KIS6</accession>
<sequence length="360" mass="40773">MANTTTLIIHWIFSIIAIGLIVLRLFAKRYINYKFTLGDYLAIGAMFCVLVRLPIIHVVLIWGTNNMPDSYRQSHLFTSTEIYQRETGSKLILTDRVFYNSYLWLQKLVLLDTYRRLIRHMSWEKITLWAYGVVFAATYVVVQTVTFTECHPFDRYWIVLPDPGPCCRAQVQLIVLGVLNIVTDVMLIILPIPVLIMVRRSFTQKFQLGGLFALGLFIVAITIIRLPQNAQNSALQVNRTTWASTELLTAAIVANAPVIYGFWRGAREAGRYNNTSGETSSNRFFNSKQHSSRRRNQPGDTDMGDYEDNEITTNRVNLGDLKPGMGSSTALRSAQELQTTHSQTQAGSESSEGEQAHHVT</sequence>
<organism evidence="9 10">
    <name type="scientific">Talaromyces proteolyticus</name>
    <dbReference type="NCBI Taxonomy" id="1131652"/>
    <lineage>
        <taxon>Eukaryota</taxon>
        <taxon>Fungi</taxon>
        <taxon>Dikarya</taxon>
        <taxon>Ascomycota</taxon>
        <taxon>Pezizomycotina</taxon>
        <taxon>Eurotiomycetes</taxon>
        <taxon>Eurotiomycetidae</taxon>
        <taxon>Eurotiales</taxon>
        <taxon>Trichocomaceae</taxon>
        <taxon>Talaromyces</taxon>
        <taxon>Talaromyces sect. Bacilispori</taxon>
    </lineage>
</organism>
<evidence type="ECO:0000256" key="2">
    <source>
        <dbReference type="ARBA" id="ARBA00022692"/>
    </source>
</evidence>
<dbReference type="Pfam" id="PF20684">
    <property type="entry name" value="Fung_rhodopsin"/>
    <property type="match status" value="1"/>
</dbReference>
<dbReference type="GO" id="GO:0016020">
    <property type="term" value="C:membrane"/>
    <property type="evidence" value="ECO:0007669"/>
    <property type="project" value="UniProtKB-SubCell"/>
</dbReference>
<evidence type="ECO:0000313" key="9">
    <source>
        <dbReference type="EMBL" id="KAH8689480.1"/>
    </source>
</evidence>